<name>A0A239N7D0_9ACTN</name>
<evidence type="ECO:0000313" key="2">
    <source>
        <dbReference type="Proteomes" id="UP000198280"/>
    </source>
</evidence>
<reference evidence="1 2" key="1">
    <citation type="submission" date="2017-06" db="EMBL/GenBank/DDBJ databases">
        <authorList>
            <person name="Kim H.J."/>
            <person name="Triplett B.A."/>
        </authorList>
    </citation>
    <scope>NUCLEOTIDE SEQUENCE [LARGE SCALE GENOMIC DNA]</scope>
    <source>
        <strain evidence="1 2">CGMCC 4.1858</strain>
    </source>
</reference>
<dbReference type="EMBL" id="FZOF01000032">
    <property type="protein sequence ID" value="SNT50836.1"/>
    <property type="molecule type" value="Genomic_DNA"/>
</dbReference>
<protein>
    <submittedName>
        <fullName evidence="1">Uncharacterized protein</fullName>
    </submittedName>
</protein>
<dbReference type="AlphaFoldDB" id="A0A239N7D0"/>
<dbReference type="Proteomes" id="UP000198280">
    <property type="component" value="Unassembled WGS sequence"/>
</dbReference>
<evidence type="ECO:0000313" key="1">
    <source>
        <dbReference type="EMBL" id="SNT50836.1"/>
    </source>
</evidence>
<gene>
    <name evidence="1" type="ORF">SAMN05216252_13254</name>
</gene>
<proteinExistence type="predicted"/>
<sequence length="34" mass="3583">MRMVRAEEDLLPLDAESGEPRALSTAVCVVVGAP</sequence>
<organism evidence="1 2">
    <name type="scientific">Actinacidiphila glaucinigra</name>
    <dbReference type="NCBI Taxonomy" id="235986"/>
    <lineage>
        <taxon>Bacteria</taxon>
        <taxon>Bacillati</taxon>
        <taxon>Actinomycetota</taxon>
        <taxon>Actinomycetes</taxon>
        <taxon>Kitasatosporales</taxon>
        <taxon>Streptomycetaceae</taxon>
        <taxon>Actinacidiphila</taxon>
    </lineage>
</organism>
<keyword evidence="2" id="KW-1185">Reference proteome</keyword>
<accession>A0A239N7D0</accession>